<keyword evidence="4" id="KW-1185">Reference proteome</keyword>
<sequence>MRSRLRPWWPAGAAAVLLVAALAVPGGKDSSPSGPGTVRVLQYNLCGAAAACPWNAGGSGPGTSVARLVREAARLRPDLITVNEICLTQYSGLKDRLARAGLRMDGTYASALDNVPACGTSGRFGSAVLSRGDVPDGRQDYRRFTHTGAETYTGKGRTAPVHRGLLCARTRLDGMRLVACTAHTYAKAPEQLREIRDRMAEFPADLPLVLAGDLNLPPQAPALALLTDRFVEADAARRATAGGRKIDYVFATRRHFSARDADVRTFPESDHALVQGLFARRSGT</sequence>
<evidence type="ECO:0000313" key="4">
    <source>
        <dbReference type="Proteomes" id="UP000517694"/>
    </source>
</evidence>
<dbReference type="InterPro" id="IPR036691">
    <property type="entry name" value="Endo/exonu/phosph_ase_sf"/>
</dbReference>
<dbReference type="EMBL" id="JACMHY010000014">
    <property type="protein sequence ID" value="MBC2868758.1"/>
    <property type="molecule type" value="Genomic_DNA"/>
</dbReference>
<organism evidence="3 4">
    <name type="scientific">Streptomyces mexicanus</name>
    <dbReference type="NCBI Taxonomy" id="178566"/>
    <lineage>
        <taxon>Bacteria</taxon>
        <taxon>Bacillati</taxon>
        <taxon>Actinomycetota</taxon>
        <taxon>Actinomycetes</taxon>
        <taxon>Kitasatosporales</taxon>
        <taxon>Streptomycetaceae</taxon>
        <taxon>Streptomyces</taxon>
    </lineage>
</organism>
<feature type="domain" description="Endonuclease/exonuclease/phosphatase" evidence="2">
    <location>
        <begin position="54"/>
        <end position="271"/>
    </location>
</feature>
<dbReference type="RefSeq" id="WP_159671013.1">
    <property type="nucleotide sequence ID" value="NZ_JACMHY010000014.1"/>
</dbReference>
<reference evidence="3 4" key="1">
    <citation type="submission" date="2020-08" db="EMBL/GenBank/DDBJ databases">
        <title>Whole-Genome Sequence of French Clinical Streptomyces mexicanus Strain Q0842.</title>
        <authorList>
            <person name="Boxberger M."/>
            <person name="La Scola B."/>
        </authorList>
    </citation>
    <scope>NUCLEOTIDE SEQUENCE [LARGE SCALE GENOMIC DNA]</scope>
    <source>
        <strain evidence="3 4">Marseille-Q0842</strain>
    </source>
</reference>
<proteinExistence type="predicted"/>
<keyword evidence="3" id="KW-0269">Exonuclease</keyword>
<evidence type="ECO:0000256" key="1">
    <source>
        <dbReference type="SAM" id="SignalP"/>
    </source>
</evidence>
<keyword evidence="1" id="KW-0732">Signal</keyword>
<accession>A0A7X1I6S1</accession>
<gene>
    <name evidence="3" type="ORF">H1R13_28475</name>
</gene>
<keyword evidence="3" id="KW-0255">Endonuclease</keyword>
<dbReference type="GO" id="GO:0004519">
    <property type="term" value="F:endonuclease activity"/>
    <property type="evidence" value="ECO:0007669"/>
    <property type="project" value="UniProtKB-KW"/>
</dbReference>
<dbReference type="AlphaFoldDB" id="A0A7X1I6S1"/>
<evidence type="ECO:0000259" key="2">
    <source>
        <dbReference type="Pfam" id="PF03372"/>
    </source>
</evidence>
<evidence type="ECO:0000313" key="3">
    <source>
        <dbReference type="EMBL" id="MBC2868758.1"/>
    </source>
</evidence>
<dbReference type="Gene3D" id="3.60.10.10">
    <property type="entry name" value="Endonuclease/exonuclease/phosphatase"/>
    <property type="match status" value="1"/>
</dbReference>
<feature type="signal peptide" evidence="1">
    <location>
        <begin position="1"/>
        <end position="23"/>
    </location>
</feature>
<comment type="caution">
    <text evidence="3">The sequence shown here is derived from an EMBL/GenBank/DDBJ whole genome shotgun (WGS) entry which is preliminary data.</text>
</comment>
<keyword evidence="3" id="KW-0540">Nuclease</keyword>
<keyword evidence="3" id="KW-0378">Hydrolase</keyword>
<dbReference type="OrthoDB" id="3789924at2"/>
<dbReference type="GO" id="GO:0004527">
    <property type="term" value="F:exonuclease activity"/>
    <property type="evidence" value="ECO:0007669"/>
    <property type="project" value="UniProtKB-KW"/>
</dbReference>
<protein>
    <submittedName>
        <fullName evidence="3">Endonuclease/exonuclease/phosphatase family protein</fullName>
    </submittedName>
</protein>
<dbReference type="Proteomes" id="UP000517694">
    <property type="component" value="Unassembled WGS sequence"/>
</dbReference>
<dbReference type="Pfam" id="PF03372">
    <property type="entry name" value="Exo_endo_phos"/>
    <property type="match status" value="1"/>
</dbReference>
<dbReference type="SUPFAM" id="SSF56219">
    <property type="entry name" value="DNase I-like"/>
    <property type="match status" value="1"/>
</dbReference>
<name>A0A7X1I6S1_9ACTN</name>
<feature type="chain" id="PRO_5039159072" evidence="1">
    <location>
        <begin position="24"/>
        <end position="284"/>
    </location>
</feature>
<dbReference type="InterPro" id="IPR005135">
    <property type="entry name" value="Endo/exonuclease/phosphatase"/>
</dbReference>